<keyword evidence="2" id="KW-1185">Reference proteome</keyword>
<dbReference type="PANTHER" id="PTHR33939">
    <property type="entry name" value="PROTEIN CBG22215"/>
    <property type="match status" value="1"/>
</dbReference>
<dbReference type="EMBL" id="LWCA01001582">
    <property type="protein sequence ID" value="OAF64844.1"/>
    <property type="molecule type" value="Genomic_DNA"/>
</dbReference>
<proteinExistence type="predicted"/>
<comment type="caution">
    <text evidence="1">The sequence shown here is derived from an EMBL/GenBank/DDBJ whole genome shotgun (WGS) entry which is preliminary data.</text>
</comment>
<name>A0A177AUE8_9BILA</name>
<dbReference type="Gene3D" id="3.30.420.10">
    <property type="entry name" value="Ribonuclease H-like superfamily/Ribonuclease H"/>
    <property type="match status" value="1"/>
</dbReference>
<sequence length="134" mass="15494">MFTPLTPKKCDKKQILLQYCNEKNIDSNESDLKTMIWSKVETHIKRNVGPVVCEMAKNKIHRIIFSPPYYSNFQPIELVWANLKGTVGRMYDLNTKLSDVKIRLEKAFKNIVGNTIKGCITKTNMVIKLAYEIL</sequence>
<gene>
    <name evidence="1" type="ORF">A3Q56_07445</name>
</gene>
<organism evidence="1 2">
    <name type="scientific">Intoshia linei</name>
    <dbReference type="NCBI Taxonomy" id="1819745"/>
    <lineage>
        <taxon>Eukaryota</taxon>
        <taxon>Metazoa</taxon>
        <taxon>Spiralia</taxon>
        <taxon>Lophotrochozoa</taxon>
        <taxon>Mesozoa</taxon>
        <taxon>Orthonectida</taxon>
        <taxon>Rhopaluridae</taxon>
        <taxon>Intoshia</taxon>
    </lineage>
</organism>
<dbReference type="PANTHER" id="PTHR33939:SF1">
    <property type="entry name" value="DUF4371 DOMAIN-CONTAINING PROTEIN"/>
    <property type="match status" value="1"/>
</dbReference>
<evidence type="ECO:0000313" key="2">
    <source>
        <dbReference type="Proteomes" id="UP000078046"/>
    </source>
</evidence>
<reference evidence="1 2" key="1">
    <citation type="submission" date="2016-04" db="EMBL/GenBank/DDBJ databases">
        <title>The genome of Intoshia linei affirms orthonectids as highly simplified spiralians.</title>
        <authorList>
            <person name="Mikhailov K.V."/>
            <person name="Slusarev G.S."/>
            <person name="Nikitin M.A."/>
            <person name="Logacheva M.D."/>
            <person name="Penin A."/>
            <person name="Aleoshin V."/>
            <person name="Panchin Y.V."/>
        </authorList>
    </citation>
    <scope>NUCLEOTIDE SEQUENCE [LARGE SCALE GENOMIC DNA]</scope>
    <source>
        <strain evidence="1">Intl2013</strain>
        <tissue evidence="1">Whole animal</tissue>
    </source>
</reference>
<protein>
    <recommendedName>
        <fullName evidence="3">Tc1-like transposase DDE domain-containing protein</fullName>
    </recommendedName>
</protein>
<dbReference type="GO" id="GO:0003676">
    <property type="term" value="F:nucleic acid binding"/>
    <property type="evidence" value="ECO:0007669"/>
    <property type="project" value="InterPro"/>
</dbReference>
<accession>A0A177AUE8</accession>
<dbReference type="AlphaFoldDB" id="A0A177AUE8"/>
<evidence type="ECO:0000313" key="1">
    <source>
        <dbReference type="EMBL" id="OAF64844.1"/>
    </source>
</evidence>
<dbReference type="InterPro" id="IPR036397">
    <property type="entry name" value="RNaseH_sf"/>
</dbReference>
<evidence type="ECO:0008006" key="3">
    <source>
        <dbReference type="Google" id="ProtNLM"/>
    </source>
</evidence>
<dbReference type="OrthoDB" id="6511194at2759"/>
<dbReference type="Proteomes" id="UP000078046">
    <property type="component" value="Unassembled WGS sequence"/>
</dbReference>